<feature type="compositionally biased region" description="Polar residues" evidence="1">
    <location>
        <begin position="402"/>
        <end position="416"/>
    </location>
</feature>
<feature type="region of interest" description="Disordered" evidence="1">
    <location>
        <begin position="43"/>
        <end position="70"/>
    </location>
</feature>
<dbReference type="Proteomes" id="UP000187203">
    <property type="component" value="Unassembled WGS sequence"/>
</dbReference>
<feature type="region of interest" description="Disordered" evidence="1">
    <location>
        <begin position="98"/>
        <end position="150"/>
    </location>
</feature>
<dbReference type="EMBL" id="AWUE01020596">
    <property type="protein sequence ID" value="OMO67523.1"/>
    <property type="molecule type" value="Genomic_DNA"/>
</dbReference>
<keyword evidence="3" id="KW-1185">Reference proteome</keyword>
<proteinExistence type="predicted"/>
<gene>
    <name evidence="2" type="ORF">COLO4_30113</name>
</gene>
<accession>A0A1R3HB80</accession>
<feature type="region of interest" description="Disordered" evidence="1">
    <location>
        <begin position="366"/>
        <end position="416"/>
    </location>
</feature>
<evidence type="ECO:0000256" key="1">
    <source>
        <dbReference type="SAM" id="MobiDB-lite"/>
    </source>
</evidence>
<feature type="compositionally biased region" description="Low complexity" evidence="1">
    <location>
        <begin position="235"/>
        <end position="245"/>
    </location>
</feature>
<sequence>MVEETVEEGFGPWMVVARRKNQVSNQKKAGENYKDHIALDNSTRKGNFSQKQKVAAFESSSPQNEGNRLGVDSRLAHNFTKKDKQVFQGPKRNLKVAQKVSWAPKHFEKGESSGKNAGSSDIAKSKLSFPSSRPPLSNNTSSEKHSDLGKKFWEPNCPDLQLEALMANFENTIPILSPLNLQKLCGEKTENHDKELGKTGKKICYGGSQPVPQGTSPEKGRTGTCRGEFPGTDESSFSVKGPSPSSEEKGTPLTSNLIQSTISVQSTKNTLSELGGRDRCLHSAPDLSEGVFTRSGNQHGGDLGSSLGSSGVETSPMDNVFGKLLPPCGGSGNADRQQEVDSSKDRNQQLSAQVPRLRKVLENVRKGGSIGSQSGLLLNKDADSSNGRMAPKAHEQTRTRNGHQPTNRNVNNPMEL</sequence>
<feature type="compositionally biased region" description="Polar residues" evidence="1">
    <location>
        <begin position="43"/>
        <end position="66"/>
    </location>
</feature>
<feature type="region of interest" description="Disordered" evidence="1">
    <location>
        <begin position="289"/>
        <end position="354"/>
    </location>
</feature>
<name>A0A1R3HB80_9ROSI</name>
<dbReference type="AlphaFoldDB" id="A0A1R3HB80"/>
<evidence type="ECO:0000313" key="3">
    <source>
        <dbReference type="Proteomes" id="UP000187203"/>
    </source>
</evidence>
<evidence type="ECO:0000313" key="2">
    <source>
        <dbReference type="EMBL" id="OMO67523.1"/>
    </source>
</evidence>
<organism evidence="2 3">
    <name type="scientific">Corchorus olitorius</name>
    <dbReference type="NCBI Taxonomy" id="93759"/>
    <lineage>
        <taxon>Eukaryota</taxon>
        <taxon>Viridiplantae</taxon>
        <taxon>Streptophyta</taxon>
        <taxon>Embryophyta</taxon>
        <taxon>Tracheophyta</taxon>
        <taxon>Spermatophyta</taxon>
        <taxon>Magnoliopsida</taxon>
        <taxon>eudicotyledons</taxon>
        <taxon>Gunneridae</taxon>
        <taxon>Pentapetalae</taxon>
        <taxon>rosids</taxon>
        <taxon>malvids</taxon>
        <taxon>Malvales</taxon>
        <taxon>Malvaceae</taxon>
        <taxon>Grewioideae</taxon>
        <taxon>Apeibeae</taxon>
        <taxon>Corchorus</taxon>
    </lineage>
</organism>
<feature type="compositionally biased region" description="Polar residues" evidence="1">
    <location>
        <begin position="252"/>
        <end position="270"/>
    </location>
</feature>
<reference evidence="3" key="1">
    <citation type="submission" date="2013-09" db="EMBL/GenBank/DDBJ databases">
        <title>Corchorus olitorius genome sequencing.</title>
        <authorList>
            <person name="Alam M."/>
            <person name="Haque M.S."/>
            <person name="Islam M.S."/>
            <person name="Emdad E.M."/>
            <person name="Islam M.M."/>
            <person name="Ahmed B."/>
            <person name="Halim A."/>
            <person name="Hossen Q.M.M."/>
            <person name="Hossain M.Z."/>
            <person name="Ahmed R."/>
            <person name="Khan M.M."/>
            <person name="Islam R."/>
            <person name="Rashid M.M."/>
            <person name="Khan S.A."/>
            <person name="Rahman M.S."/>
            <person name="Alam M."/>
            <person name="Yahiya A.S."/>
            <person name="Khan M.S."/>
            <person name="Azam M.S."/>
            <person name="Haque T."/>
            <person name="Lashkar M.Z.H."/>
            <person name="Akhand A.I."/>
            <person name="Morshed G."/>
            <person name="Roy S."/>
            <person name="Uddin K.S."/>
            <person name="Rabeya T."/>
            <person name="Hossain A.S."/>
            <person name="Chowdhury A."/>
            <person name="Snigdha A.R."/>
            <person name="Mortoza M.S."/>
            <person name="Matin S.A."/>
            <person name="Hoque S.M.E."/>
            <person name="Islam M.K."/>
            <person name="Roy D.K."/>
            <person name="Haider R."/>
            <person name="Moosa M.M."/>
            <person name="Elias S.M."/>
            <person name="Hasan A.M."/>
            <person name="Jahan S."/>
            <person name="Shafiuddin M."/>
            <person name="Mahmood N."/>
            <person name="Shommy N.S."/>
        </authorList>
    </citation>
    <scope>NUCLEOTIDE SEQUENCE [LARGE SCALE GENOMIC DNA]</scope>
    <source>
        <strain evidence="3">cv. O-4</strain>
    </source>
</reference>
<feature type="compositionally biased region" description="Basic and acidic residues" evidence="1">
    <location>
        <begin position="336"/>
        <end position="347"/>
    </location>
</feature>
<comment type="caution">
    <text evidence="2">The sequence shown here is derived from an EMBL/GenBank/DDBJ whole genome shotgun (WGS) entry which is preliminary data.</text>
</comment>
<protein>
    <submittedName>
        <fullName evidence="2">Uncharacterized protein</fullName>
    </submittedName>
</protein>
<feature type="region of interest" description="Disordered" evidence="1">
    <location>
        <begin position="205"/>
        <end position="270"/>
    </location>
</feature>
<feature type="compositionally biased region" description="Polar residues" evidence="1">
    <location>
        <begin position="128"/>
        <end position="141"/>
    </location>
</feature>